<accession>A0AA88MQ93</accession>
<organism evidence="1 2">
    <name type="scientific">Channa striata</name>
    <name type="common">Snakehead murrel</name>
    <name type="synonym">Ophicephalus striatus</name>
    <dbReference type="NCBI Taxonomy" id="64152"/>
    <lineage>
        <taxon>Eukaryota</taxon>
        <taxon>Metazoa</taxon>
        <taxon>Chordata</taxon>
        <taxon>Craniata</taxon>
        <taxon>Vertebrata</taxon>
        <taxon>Euteleostomi</taxon>
        <taxon>Actinopterygii</taxon>
        <taxon>Neopterygii</taxon>
        <taxon>Teleostei</taxon>
        <taxon>Neoteleostei</taxon>
        <taxon>Acanthomorphata</taxon>
        <taxon>Anabantaria</taxon>
        <taxon>Anabantiformes</taxon>
        <taxon>Channoidei</taxon>
        <taxon>Channidae</taxon>
        <taxon>Channa</taxon>
    </lineage>
</organism>
<keyword evidence="2" id="KW-1185">Reference proteome</keyword>
<dbReference type="EMBL" id="JAUPFM010000009">
    <property type="protein sequence ID" value="KAK2842490.1"/>
    <property type="molecule type" value="Genomic_DNA"/>
</dbReference>
<comment type="caution">
    <text evidence="1">The sequence shown here is derived from an EMBL/GenBank/DDBJ whole genome shotgun (WGS) entry which is preliminary data.</text>
</comment>
<evidence type="ECO:0000313" key="1">
    <source>
        <dbReference type="EMBL" id="KAK2842490.1"/>
    </source>
</evidence>
<evidence type="ECO:0000313" key="2">
    <source>
        <dbReference type="Proteomes" id="UP001187415"/>
    </source>
</evidence>
<reference evidence="1" key="1">
    <citation type="submission" date="2023-07" db="EMBL/GenBank/DDBJ databases">
        <title>Chromosome-level Genome Assembly of Striped Snakehead (Channa striata).</title>
        <authorList>
            <person name="Liu H."/>
        </authorList>
    </citation>
    <scope>NUCLEOTIDE SEQUENCE</scope>
    <source>
        <strain evidence="1">Gz</strain>
        <tissue evidence="1">Muscle</tissue>
    </source>
</reference>
<proteinExistence type="predicted"/>
<sequence>MKLQCAPRADDEHFDQLWCREMLHVRQFSSASAASERRRRRHRTGRSQLLLVTPVHPEQIDIETLANSQNHFNIVEFEGRRFVRVTSSVSSPDERQSQRIWRVSDYSLRGRIILSVIFSMTMDTMQQWRRRGLSEP</sequence>
<dbReference type="AlphaFoldDB" id="A0AA88MQ93"/>
<name>A0AA88MQ93_CHASR</name>
<protein>
    <submittedName>
        <fullName evidence="1">Uncharacterized protein</fullName>
    </submittedName>
</protein>
<gene>
    <name evidence="1" type="ORF">Q5P01_012690</name>
</gene>
<dbReference type="Proteomes" id="UP001187415">
    <property type="component" value="Unassembled WGS sequence"/>
</dbReference>